<feature type="compositionally biased region" description="Polar residues" evidence="1">
    <location>
        <begin position="353"/>
        <end position="362"/>
    </location>
</feature>
<evidence type="ECO:0000313" key="3">
    <source>
        <dbReference type="WBParaSite" id="GPLIN_000339300"/>
    </source>
</evidence>
<sequence>MPPQRLRDMLENDVQLRAVKKPVPFLRGQTGEGPSDCMGETERELLHWYERDYAVIDHRWDELSTETNARRTKALRANLARELTPQIYADAEGVGQPPNVSLGGPKRGKTVAVAEEAAMAEQRADEWRATARAKDRGRIEGGGFLESHNDGMLKNCWAGQIRLSATFSKASLGPPVDALFISAALYDVRQRRKVSEDFRFDSTENPPRALFSLPRGCDEKGADSLVLFFRLEKPLQRGGLETALEPFSKRPQAQSLRGRNASTAIISAESNSASHRIKFRQQIGLVAVPLARTVANAFGSCDELNGNQPPLRSFTDSMVQATTSVAALDVAMESDNSNGGVAKSGAAAEDSISECSNSTAGE</sequence>
<reference evidence="2" key="2">
    <citation type="submission" date="2014-05" db="EMBL/GenBank/DDBJ databases">
        <title>The genome and life-stage specific transcriptomes of Globodera pallida elucidate key aspects of plant parasitism by a cyst nematode.</title>
        <authorList>
            <person name="Cotton J.A."/>
            <person name="Lilley C.J."/>
            <person name="Jones L.M."/>
            <person name="Kikuchi T."/>
            <person name="Reid A.J."/>
            <person name="Thorpe P."/>
            <person name="Tsai I.J."/>
            <person name="Beasley H."/>
            <person name="Blok V."/>
            <person name="Cock P.J.A."/>
            <person name="Van den Akker S.E."/>
            <person name="Holroyd N."/>
            <person name="Hunt M."/>
            <person name="Mantelin S."/>
            <person name="Naghra H."/>
            <person name="Pain A."/>
            <person name="Palomares-Rius J.E."/>
            <person name="Zarowiecki M."/>
            <person name="Berriman M."/>
            <person name="Jones J.T."/>
            <person name="Urwin P.E."/>
        </authorList>
    </citation>
    <scope>NUCLEOTIDE SEQUENCE [LARGE SCALE GENOMIC DNA]</scope>
    <source>
        <strain evidence="2">Lindley</strain>
    </source>
</reference>
<feature type="region of interest" description="Disordered" evidence="1">
    <location>
        <begin position="336"/>
        <end position="362"/>
    </location>
</feature>
<reference evidence="3" key="3">
    <citation type="submission" date="2016-06" db="UniProtKB">
        <authorList>
            <consortium name="WormBaseParasite"/>
        </authorList>
    </citation>
    <scope>IDENTIFICATION</scope>
</reference>
<accession>A0A183BS07</accession>
<keyword evidence="2" id="KW-1185">Reference proteome</keyword>
<protein>
    <submittedName>
        <fullName evidence="3">DUF3506 domain-containing protein</fullName>
    </submittedName>
</protein>
<evidence type="ECO:0000313" key="2">
    <source>
        <dbReference type="Proteomes" id="UP000050741"/>
    </source>
</evidence>
<dbReference type="Proteomes" id="UP000050741">
    <property type="component" value="Unassembled WGS sequence"/>
</dbReference>
<dbReference type="WBParaSite" id="GPLIN_000339300">
    <property type="protein sequence ID" value="GPLIN_000339300"/>
    <property type="gene ID" value="GPLIN_000339300"/>
</dbReference>
<organism evidence="2 3">
    <name type="scientific">Globodera pallida</name>
    <name type="common">Potato cyst nematode worm</name>
    <name type="synonym">Heterodera pallida</name>
    <dbReference type="NCBI Taxonomy" id="36090"/>
    <lineage>
        <taxon>Eukaryota</taxon>
        <taxon>Metazoa</taxon>
        <taxon>Ecdysozoa</taxon>
        <taxon>Nematoda</taxon>
        <taxon>Chromadorea</taxon>
        <taxon>Rhabditida</taxon>
        <taxon>Tylenchina</taxon>
        <taxon>Tylenchomorpha</taxon>
        <taxon>Tylenchoidea</taxon>
        <taxon>Heteroderidae</taxon>
        <taxon>Heteroderinae</taxon>
        <taxon>Globodera</taxon>
    </lineage>
</organism>
<dbReference type="AlphaFoldDB" id="A0A183BS07"/>
<evidence type="ECO:0000256" key="1">
    <source>
        <dbReference type="SAM" id="MobiDB-lite"/>
    </source>
</evidence>
<reference evidence="2" key="1">
    <citation type="submission" date="2013-12" db="EMBL/GenBank/DDBJ databases">
        <authorList>
            <person name="Aslett M."/>
        </authorList>
    </citation>
    <scope>NUCLEOTIDE SEQUENCE [LARGE SCALE GENOMIC DNA]</scope>
    <source>
        <strain evidence="2">Lindley</strain>
    </source>
</reference>
<proteinExistence type="predicted"/>
<name>A0A183BS07_GLOPA</name>